<dbReference type="Proteomes" id="UP000694389">
    <property type="component" value="Unassembled WGS sequence"/>
</dbReference>
<evidence type="ECO:0000313" key="1">
    <source>
        <dbReference type="Ensembl" id="ENSDLAP00005068321.1"/>
    </source>
</evidence>
<proteinExistence type="predicted"/>
<dbReference type="AlphaFoldDB" id="A0A8P4G1U1"/>
<reference evidence="1" key="1">
    <citation type="submission" date="2025-08" db="UniProtKB">
        <authorList>
            <consortium name="Ensembl"/>
        </authorList>
    </citation>
    <scope>IDENTIFICATION</scope>
</reference>
<sequence>MLCSDWTPFNNKCPGMIFTELYPMQLKHNQIPRPQAIFSHCSKVKCSLSDIWTEKACRLIRQPGGNVWFILT</sequence>
<keyword evidence="2" id="KW-1185">Reference proteome</keyword>
<protein>
    <submittedName>
        <fullName evidence="1">Uncharacterized protein</fullName>
    </submittedName>
</protein>
<evidence type="ECO:0000313" key="2">
    <source>
        <dbReference type="Proteomes" id="UP000694389"/>
    </source>
</evidence>
<name>A0A8P4G1U1_DICLA</name>
<reference evidence="1" key="2">
    <citation type="submission" date="2025-09" db="UniProtKB">
        <authorList>
            <consortium name="Ensembl"/>
        </authorList>
    </citation>
    <scope>IDENTIFICATION</scope>
</reference>
<dbReference type="Ensembl" id="ENSDLAT00005072109.1">
    <property type="protein sequence ID" value="ENSDLAP00005068321.1"/>
    <property type="gene ID" value="ENSDLAG00005027331.1"/>
</dbReference>
<organism evidence="1 2">
    <name type="scientific">Dicentrarchus labrax</name>
    <name type="common">European seabass</name>
    <name type="synonym">Morone labrax</name>
    <dbReference type="NCBI Taxonomy" id="13489"/>
    <lineage>
        <taxon>Eukaryota</taxon>
        <taxon>Metazoa</taxon>
        <taxon>Chordata</taxon>
        <taxon>Craniata</taxon>
        <taxon>Vertebrata</taxon>
        <taxon>Euteleostomi</taxon>
        <taxon>Actinopterygii</taxon>
        <taxon>Neopterygii</taxon>
        <taxon>Teleostei</taxon>
        <taxon>Neoteleostei</taxon>
        <taxon>Acanthomorphata</taxon>
        <taxon>Eupercaria</taxon>
        <taxon>Moronidae</taxon>
        <taxon>Dicentrarchus</taxon>
    </lineage>
</organism>
<accession>A0A8P4G1U1</accession>